<proteinExistence type="predicted"/>
<comment type="caution">
    <text evidence="1">The sequence shown here is derived from an EMBL/GenBank/DDBJ whole genome shotgun (WGS) entry which is preliminary data.</text>
</comment>
<keyword evidence="2" id="KW-1185">Reference proteome</keyword>
<dbReference type="RefSeq" id="WP_184046147.1">
    <property type="nucleotide sequence ID" value="NZ_JACIGK010000021.1"/>
</dbReference>
<dbReference type="Pfam" id="PF07277">
    <property type="entry name" value="SapC"/>
    <property type="match status" value="1"/>
</dbReference>
<evidence type="ECO:0008006" key="3">
    <source>
        <dbReference type="Google" id="ProtNLM"/>
    </source>
</evidence>
<sequence>MYKSIQPLTFERHGALRLAPSRGYDFAAQQALVPVVGAEIIKAAPAFPVVMVRVPGEEDATLRMMGVLSVIPNRSFFIAPDGRWLGSYIPAPLRSYPFVLLRSKEDSTQGVPCIDEGCPFLSKTDGQPLFTEDGQLSEVSRKAVQHLAATEQNRMATERGLSLLDDLGLLAPWAARVTVGSEEKALDSLLIVDEAKLNGLDDDAWLTLRRAGLFPLIYGHLLSLGRLDTLGGLSRLQGKLLSQQRAQPSLEEMLDLDEEDTFNFD</sequence>
<dbReference type="InterPro" id="IPR010836">
    <property type="entry name" value="SapC"/>
</dbReference>
<accession>A0A7W6WAL6</accession>
<evidence type="ECO:0000313" key="2">
    <source>
        <dbReference type="Proteomes" id="UP000554286"/>
    </source>
</evidence>
<gene>
    <name evidence="1" type="ORF">GGD89_002735</name>
</gene>
<dbReference type="Proteomes" id="UP000554286">
    <property type="component" value="Unassembled WGS sequence"/>
</dbReference>
<protein>
    <recommendedName>
        <fullName evidence="3">SapC protein</fullName>
    </recommendedName>
</protein>
<reference evidence="1 2" key="1">
    <citation type="submission" date="2020-08" db="EMBL/GenBank/DDBJ databases">
        <title>Genome sequencing of Purple Non-Sulfur Bacteria from various extreme environments.</title>
        <authorList>
            <person name="Mayer M."/>
        </authorList>
    </citation>
    <scope>NUCLEOTIDE SEQUENCE [LARGE SCALE GENOMIC DNA]</scope>
    <source>
        <strain evidence="1 2">JA131</strain>
    </source>
</reference>
<name>A0A7W6WAL6_9PROT</name>
<dbReference type="AlphaFoldDB" id="A0A7W6WAL6"/>
<organism evidence="1 2">
    <name type="scientific">Roseospira visakhapatnamensis</name>
    <dbReference type="NCBI Taxonomy" id="390880"/>
    <lineage>
        <taxon>Bacteria</taxon>
        <taxon>Pseudomonadati</taxon>
        <taxon>Pseudomonadota</taxon>
        <taxon>Alphaproteobacteria</taxon>
        <taxon>Rhodospirillales</taxon>
        <taxon>Rhodospirillaceae</taxon>
        <taxon>Roseospira</taxon>
    </lineage>
</organism>
<dbReference type="EMBL" id="JACIGK010000021">
    <property type="protein sequence ID" value="MBB4267094.1"/>
    <property type="molecule type" value="Genomic_DNA"/>
</dbReference>
<evidence type="ECO:0000313" key="1">
    <source>
        <dbReference type="EMBL" id="MBB4267094.1"/>
    </source>
</evidence>